<evidence type="ECO:0000313" key="1">
    <source>
        <dbReference type="EMBL" id="CAI9769866.1"/>
    </source>
</evidence>
<dbReference type="EMBL" id="OU503045">
    <property type="protein sequence ID" value="CAI9769866.1"/>
    <property type="molecule type" value="Genomic_DNA"/>
</dbReference>
<proteinExistence type="predicted"/>
<reference evidence="1" key="1">
    <citation type="submission" date="2023-05" db="EMBL/GenBank/DDBJ databases">
        <authorList>
            <person name="Huff M."/>
        </authorList>
    </citation>
    <scope>NUCLEOTIDE SEQUENCE</scope>
</reference>
<sequence length="112" mass="13215">MEVELMGRRWWRRGWKESTWWSTSRSREEAALKFERKLGRVLQASEYEEALHSHEGLNNPIYTLLSNVADAQLTRLYVHNLMRYHCSTNFLISSTLSRSIIKILSVFLTIAK</sequence>
<evidence type="ECO:0000313" key="2">
    <source>
        <dbReference type="Proteomes" id="UP000834106"/>
    </source>
</evidence>
<gene>
    <name evidence="1" type="ORF">FPE_LOCUS16424</name>
</gene>
<accession>A0AAD1ZLA8</accession>
<name>A0AAD1ZLA8_9LAMI</name>
<dbReference type="Proteomes" id="UP000834106">
    <property type="component" value="Chromosome 10"/>
</dbReference>
<organism evidence="1 2">
    <name type="scientific">Fraxinus pennsylvanica</name>
    <dbReference type="NCBI Taxonomy" id="56036"/>
    <lineage>
        <taxon>Eukaryota</taxon>
        <taxon>Viridiplantae</taxon>
        <taxon>Streptophyta</taxon>
        <taxon>Embryophyta</taxon>
        <taxon>Tracheophyta</taxon>
        <taxon>Spermatophyta</taxon>
        <taxon>Magnoliopsida</taxon>
        <taxon>eudicotyledons</taxon>
        <taxon>Gunneridae</taxon>
        <taxon>Pentapetalae</taxon>
        <taxon>asterids</taxon>
        <taxon>lamiids</taxon>
        <taxon>Lamiales</taxon>
        <taxon>Oleaceae</taxon>
        <taxon>Oleeae</taxon>
        <taxon>Fraxinus</taxon>
    </lineage>
</organism>
<keyword evidence="2" id="KW-1185">Reference proteome</keyword>
<protein>
    <submittedName>
        <fullName evidence="1">Uncharacterized protein</fullName>
    </submittedName>
</protein>
<dbReference type="AlphaFoldDB" id="A0AAD1ZLA8"/>